<feature type="domain" description="TRAFD1/XAF1 zinc finger" evidence="6">
    <location>
        <begin position="107"/>
        <end position="145"/>
    </location>
</feature>
<feature type="domain" description="XIAP-associated factor 1 C-terminal" evidence="5">
    <location>
        <begin position="246"/>
        <end position="298"/>
    </location>
</feature>
<keyword evidence="7" id="KW-1185">Reference proteome</keyword>
<keyword evidence="1" id="KW-0479">Metal-binding</keyword>
<feature type="region of interest" description="Disordered" evidence="4">
    <location>
        <begin position="184"/>
        <end position="203"/>
    </location>
</feature>
<keyword evidence="2" id="KW-0863">Zinc-finger</keyword>
<dbReference type="Pfam" id="PF21366">
    <property type="entry name" value="TRAFD1-XIAF1_ZnF"/>
    <property type="match status" value="1"/>
</dbReference>
<dbReference type="InterPro" id="IPR051986">
    <property type="entry name" value="Innate_Immune_Apopt_Reg"/>
</dbReference>
<dbReference type="InterPro" id="IPR041386">
    <property type="entry name" value="XAF1_C"/>
</dbReference>
<evidence type="ECO:0000256" key="1">
    <source>
        <dbReference type="ARBA" id="ARBA00022723"/>
    </source>
</evidence>
<gene>
    <name evidence="8" type="primary">XAF1</name>
</gene>
<dbReference type="SUPFAM" id="SSF49599">
    <property type="entry name" value="TRAF domain-like"/>
    <property type="match status" value="1"/>
</dbReference>
<keyword evidence="3" id="KW-0862">Zinc</keyword>
<dbReference type="PANTHER" id="PTHR16295:SF17">
    <property type="entry name" value="XIAP-ASSOCIATED FACTOR 1"/>
    <property type="match status" value="1"/>
</dbReference>
<dbReference type="RefSeq" id="XP_006863539.1">
    <property type="nucleotide sequence ID" value="XM_006863477.1"/>
</dbReference>
<dbReference type="Pfam" id="PF18608">
    <property type="entry name" value="XAF1_C"/>
    <property type="match status" value="1"/>
</dbReference>
<dbReference type="GeneID" id="102811761"/>
<evidence type="ECO:0000259" key="5">
    <source>
        <dbReference type="Pfam" id="PF18608"/>
    </source>
</evidence>
<evidence type="ECO:0000256" key="2">
    <source>
        <dbReference type="ARBA" id="ARBA00022771"/>
    </source>
</evidence>
<dbReference type="Proteomes" id="UP000504623">
    <property type="component" value="Unplaced"/>
</dbReference>
<dbReference type="AlphaFoldDB" id="A0A9B0TN59"/>
<dbReference type="Gene3D" id="3.30.40.10">
    <property type="entry name" value="Zinc/RING finger domain, C3HC4 (zinc finger)"/>
    <property type="match status" value="2"/>
</dbReference>
<evidence type="ECO:0000313" key="7">
    <source>
        <dbReference type="Proteomes" id="UP000504623"/>
    </source>
</evidence>
<evidence type="ECO:0000313" key="8">
    <source>
        <dbReference type="RefSeq" id="XP_006863539.1"/>
    </source>
</evidence>
<dbReference type="InterPro" id="IPR013083">
    <property type="entry name" value="Znf_RING/FYVE/PHD"/>
</dbReference>
<dbReference type="PANTHER" id="PTHR16295">
    <property type="entry name" value="TRAF-TYPE ZINC FINGER PROTEIN-RELATED"/>
    <property type="match status" value="1"/>
</dbReference>
<reference evidence="8" key="1">
    <citation type="submission" date="2025-08" db="UniProtKB">
        <authorList>
            <consortium name="RefSeq"/>
        </authorList>
    </citation>
    <scope>IDENTIFICATION</scope>
    <source>
        <tissue evidence="8">Spleen</tissue>
    </source>
</reference>
<feature type="compositionally biased region" description="Polar residues" evidence="4">
    <location>
        <begin position="187"/>
        <end position="203"/>
    </location>
</feature>
<dbReference type="Gene3D" id="6.10.250.1730">
    <property type="match status" value="1"/>
</dbReference>
<dbReference type="GO" id="GO:0005739">
    <property type="term" value="C:mitochondrion"/>
    <property type="evidence" value="ECO:0007669"/>
    <property type="project" value="TreeGrafter"/>
</dbReference>
<proteinExistence type="predicted"/>
<evidence type="ECO:0000259" key="6">
    <source>
        <dbReference type="Pfam" id="PF21366"/>
    </source>
</evidence>
<dbReference type="GO" id="GO:0006915">
    <property type="term" value="P:apoptotic process"/>
    <property type="evidence" value="ECO:0007669"/>
    <property type="project" value="InterPro"/>
</dbReference>
<evidence type="ECO:0000256" key="3">
    <source>
        <dbReference type="ARBA" id="ARBA00022833"/>
    </source>
</evidence>
<protein>
    <submittedName>
        <fullName evidence="8">XIAP-associated factor 1</fullName>
    </submittedName>
</protein>
<name>A0A9B0TN59_CHRAS</name>
<dbReference type="InterPro" id="IPR031220">
    <property type="entry name" value="XAF1_C_sf"/>
</dbReference>
<organism evidence="7 8">
    <name type="scientific">Chrysochloris asiatica</name>
    <name type="common">Cape golden mole</name>
    <dbReference type="NCBI Taxonomy" id="185453"/>
    <lineage>
        <taxon>Eukaryota</taxon>
        <taxon>Metazoa</taxon>
        <taxon>Chordata</taxon>
        <taxon>Craniata</taxon>
        <taxon>Vertebrata</taxon>
        <taxon>Euteleostomi</taxon>
        <taxon>Mammalia</taxon>
        <taxon>Eutheria</taxon>
        <taxon>Afrotheria</taxon>
        <taxon>Chrysochloridae</taxon>
        <taxon>Chrysochlorinae</taxon>
        <taxon>Chrysochloris</taxon>
    </lineage>
</organism>
<accession>A0A9B0TN59</accession>
<dbReference type="GO" id="GO:0008270">
    <property type="term" value="F:zinc ion binding"/>
    <property type="evidence" value="ECO:0007669"/>
    <property type="project" value="UniProtKB-KW"/>
</dbReference>
<sequence length="298" mass="34745">MEGDGQTSERDGQTLEEDVQVCQYCKRNVASAHFTLHEVHCMRFLVICQECEEPVPKKEMEEHLEDKHKEVECTMCHQNVQKYLLDAHETKDCQMRQVNCKFCELTMGLSKLVNHEYQCGSRTERCPHCNQLILLRKLAHHKDNCQGKQTHPRKGKRMPTVVKKIKCNACDQAIPIKEFVHHIPRNVPSSRPSQSATYQTSTVENDVRPKIKKLYRSPFLFENSARQTPRGKKKPMDLPLKSEFKTRATSPTRDEAAYNVLKKCSWCDILLPLPTLSRHQEKCQWLVSSKRKYMRYSS</sequence>
<dbReference type="OrthoDB" id="422728at2759"/>
<evidence type="ECO:0000256" key="4">
    <source>
        <dbReference type="SAM" id="MobiDB-lite"/>
    </source>
</evidence>
<dbReference type="InterPro" id="IPR049439">
    <property type="entry name" value="TRAFD1-XIAF1_Znf"/>
</dbReference>
<dbReference type="CTD" id="54739"/>